<evidence type="ECO:0000313" key="3">
    <source>
        <dbReference type="EMBL" id="CDO60641.1"/>
    </source>
</evidence>
<evidence type="ECO:0000256" key="1">
    <source>
        <dbReference type="ARBA" id="ARBA00015681"/>
    </source>
</evidence>
<accession>X5MNZ3</accession>
<sequence>MAIETTTCKRIELAIAKAHLRVFARVFETVGVTGWTALKTVGGAGTSGVWQEDQLTGAEDHIVVIAITDDKGADEVLAKISKLFERYPGIVSVSEAQVLRPERFAGKP</sequence>
<dbReference type="Proteomes" id="UP000032160">
    <property type="component" value="Chromosome I"/>
</dbReference>
<dbReference type="STRING" id="1458461.BN1012_Phect2428"/>
<comment type="function">
    <text evidence="2">In nitrogen-limiting conditions, when the ratio of Gln to 2-ketoglutarate decreases, P-II is uridylylated to P-II-UMP. P-II-UMP allows the deadenylation of glutamine synthetase (GS), thus activating the enzyme. Conversely, in nitrogen excess P-II is deuridylated and promotes the adenylation of GS. P-II indirectly controls the transcription of the GS gene (glnA). P-II prevents NR-II-catalyzed conversion of NR-I to NR-I-phosphate, the transcriptional activator of glnA. When P-II is uridylylated to P-II-UMP, these events are reversed.</text>
</comment>
<gene>
    <name evidence="3" type="ORF">BN1012_Phect2428</name>
</gene>
<evidence type="ECO:0000256" key="2">
    <source>
        <dbReference type="ARBA" id="ARBA00025238"/>
    </source>
</evidence>
<dbReference type="HOGENOM" id="CLU_173795_2_0_5"/>
<dbReference type="KEGG" id="pect:BN1012_Phect2428"/>
<evidence type="ECO:0000313" key="4">
    <source>
        <dbReference type="Proteomes" id="UP000032160"/>
    </source>
</evidence>
<dbReference type="GO" id="GO:0030234">
    <property type="term" value="F:enzyme regulator activity"/>
    <property type="evidence" value="ECO:0007669"/>
    <property type="project" value="InterPro"/>
</dbReference>
<dbReference type="InterPro" id="IPR011322">
    <property type="entry name" value="N-reg_PII-like_a/b"/>
</dbReference>
<proteinExistence type="predicted"/>
<dbReference type="SUPFAM" id="SSF54913">
    <property type="entry name" value="GlnB-like"/>
    <property type="match status" value="1"/>
</dbReference>
<dbReference type="AlphaFoldDB" id="X5MNZ3"/>
<dbReference type="Gene3D" id="3.30.70.120">
    <property type="match status" value="1"/>
</dbReference>
<dbReference type="OrthoDB" id="7595716at2"/>
<keyword evidence="4" id="KW-1185">Reference proteome</keyword>
<dbReference type="InterPro" id="IPR002187">
    <property type="entry name" value="N-reg_PII"/>
</dbReference>
<dbReference type="EMBL" id="HG966617">
    <property type="protein sequence ID" value="CDO60641.1"/>
    <property type="molecule type" value="Genomic_DNA"/>
</dbReference>
<organism evidence="3 4">
    <name type="scientific">Candidatus Phaeomarinibacter ectocarpi</name>
    <dbReference type="NCBI Taxonomy" id="1458461"/>
    <lineage>
        <taxon>Bacteria</taxon>
        <taxon>Pseudomonadati</taxon>
        <taxon>Pseudomonadota</taxon>
        <taxon>Alphaproteobacteria</taxon>
        <taxon>Hyphomicrobiales</taxon>
        <taxon>Parvibaculaceae</taxon>
        <taxon>Candidatus Phaeomarinibacter</taxon>
    </lineage>
</organism>
<dbReference type="Pfam" id="PF00543">
    <property type="entry name" value="P-II"/>
    <property type="match status" value="1"/>
</dbReference>
<protein>
    <recommendedName>
        <fullName evidence="1">Nitrogen regulatory protein P-II</fullName>
    </recommendedName>
</protein>
<dbReference type="GO" id="GO:0006808">
    <property type="term" value="P:regulation of nitrogen utilization"/>
    <property type="evidence" value="ECO:0007669"/>
    <property type="project" value="InterPro"/>
</dbReference>
<name>X5MNZ3_9HYPH</name>
<reference evidence="3 4" key="1">
    <citation type="journal article" date="2014" name="Front. Genet.">
        <title>Genome and metabolic network of "Candidatus Phaeomarinobacter ectocarpi" Ec32, a new candidate genus of Alphaproteobacteria frequently associated with brown algae.</title>
        <authorList>
            <person name="Dittami S.M."/>
            <person name="Barbeyron T."/>
            <person name="Boyen C."/>
            <person name="Cambefort J."/>
            <person name="Collet G."/>
            <person name="Delage L."/>
            <person name="Gobet A."/>
            <person name="Groisillier A."/>
            <person name="Leblanc C."/>
            <person name="Michel G."/>
            <person name="Scornet D."/>
            <person name="Siegel A."/>
            <person name="Tapia J.E."/>
            <person name="Tonon T."/>
        </authorList>
    </citation>
    <scope>NUCLEOTIDE SEQUENCE [LARGE SCALE GENOMIC DNA]</scope>
    <source>
        <strain evidence="3 4">Ec32</strain>
    </source>
</reference>
<dbReference type="RefSeq" id="WP_052534532.1">
    <property type="nucleotide sequence ID" value="NZ_HG966617.1"/>
</dbReference>
<dbReference type="InterPro" id="IPR015867">
    <property type="entry name" value="N-reg_PII/ATP_PRibTrfase_C"/>
</dbReference>